<reference evidence="3 4" key="1">
    <citation type="journal article" date="2016" name="Mol. Biol. Evol.">
        <title>Comparative Genomics of Early-Diverging Mushroom-Forming Fungi Provides Insights into the Origins of Lignocellulose Decay Capabilities.</title>
        <authorList>
            <person name="Nagy L.G."/>
            <person name="Riley R."/>
            <person name="Tritt A."/>
            <person name="Adam C."/>
            <person name="Daum C."/>
            <person name="Floudas D."/>
            <person name="Sun H."/>
            <person name="Yadav J.S."/>
            <person name="Pangilinan J."/>
            <person name="Larsson K.H."/>
            <person name="Matsuura K."/>
            <person name="Barry K."/>
            <person name="Labutti K."/>
            <person name="Kuo R."/>
            <person name="Ohm R.A."/>
            <person name="Bhattacharya S.S."/>
            <person name="Shirouzu T."/>
            <person name="Yoshinaga Y."/>
            <person name="Martin F.M."/>
            <person name="Grigoriev I.V."/>
            <person name="Hibbett D.S."/>
        </authorList>
    </citation>
    <scope>NUCLEOTIDE SEQUENCE [LARGE SCALE GENOMIC DNA]</scope>
    <source>
        <strain evidence="3 4">CBS 109695</strain>
    </source>
</reference>
<keyword evidence="1" id="KW-1133">Transmembrane helix</keyword>
<feature type="transmembrane region" description="Helical" evidence="1">
    <location>
        <begin position="123"/>
        <end position="141"/>
    </location>
</feature>
<gene>
    <name evidence="3" type="ORF">FIBSPDRAFT_847927</name>
</gene>
<dbReference type="Pfam" id="PF24535">
    <property type="entry name" value="DUF7598"/>
    <property type="match status" value="1"/>
</dbReference>
<evidence type="ECO:0000313" key="3">
    <source>
        <dbReference type="EMBL" id="KZP33280.1"/>
    </source>
</evidence>
<feature type="transmembrane region" description="Helical" evidence="1">
    <location>
        <begin position="12"/>
        <end position="36"/>
    </location>
</feature>
<sequence length="247" mass="26823">MSNQTWIKVRFFGLNAVRVLSIIGLVLVFASSIVTLTHDIEGVNRFMAEGGNTAGNSTSDALVDCDYIDATTVPNQPAGVFWAVLNRLLIIGQVIVLILSEIGKPMFIETFFASYFPILGRDFGLGALGVIQTLIGATVLSHFVDDFALVSAFFLFSIGCLNIFLGLFFRASAKSHRSISSWREEKQGALPRHNTGSTAQVHFMDGPSRAASMASQKTGYGFGRQGEKAANLKGFMISKPVESLPRY</sequence>
<evidence type="ECO:0000313" key="4">
    <source>
        <dbReference type="Proteomes" id="UP000076532"/>
    </source>
</evidence>
<protein>
    <recommendedName>
        <fullName evidence="2">DUF7598 domain-containing protein</fullName>
    </recommendedName>
</protein>
<dbReference type="InterPro" id="IPR056019">
    <property type="entry name" value="DUF7598"/>
</dbReference>
<dbReference type="EMBL" id="KV417483">
    <property type="protein sequence ID" value="KZP33280.1"/>
    <property type="molecule type" value="Genomic_DNA"/>
</dbReference>
<keyword evidence="4" id="KW-1185">Reference proteome</keyword>
<feature type="transmembrane region" description="Helical" evidence="1">
    <location>
        <begin position="147"/>
        <end position="169"/>
    </location>
</feature>
<accession>A0A166W1B3</accession>
<organism evidence="3 4">
    <name type="scientific">Athelia psychrophila</name>
    <dbReference type="NCBI Taxonomy" id="1759441"/>
    <lineage>
        <taxon>Eukaryota</taxon>
        <taxon>Fungi</taxon>
        <taxon>Dikarya</taxon>
        <taxon>Basidiomycota</taxon>
        <taxon>Agaricomycotina</taxon>
        <taxon>Agaricomycetes</taxon>
        <taxon>Agaricomycetidae</taxon>
        <taxon>Atheliales</taxon>
        <taxon>Atheliaceae</taxon>
        <taxon>Athelia</taxon>
    </lineage>
</organism>
<feature type="domain" description="DUF7598" evidence="2">
    <location>
        <begin position="80"/>
        <end position="144"/>
    </location>
</feature>
<dbReference type="AlphaFoldDB" id="A0A166W1B3"/>
<proteinExistence type="predicted"/>
<evidence type="ECO:0000259" key="2">
    <source>
        <dbReference type="Pfam" id="PF24535"/>
    </source>
</evidence>
<dbReference type="Proteomes" id="UP000076532">
    <property type="component" value="Unassembled WGS sequence"/>
</dbReference>
<keyword evidence="1" id="KW-0472">Membrane</keyword>
<evidence type="ECO:0000256" key="1">
    <source>
        <dbReference type="SAM" id="Phobius"/>
    </source>
</evidence>
<name>A0A166W1B3_9AGAM</name>
<feature type="transmembrane region" description="Helical" evidence="1">
    <location>
        <begin position="80"/>
        <end position="102"/>
    </location>
</feature>
<dbReference type="OrthoDB" id="5327148at2759"/>
<keyword evidence="1" id="KW-0812">Transmembrane</keyword>